<dbReference type="EMBL" id="RDRB01000004">
    <property type="protein sequence ID" value="ROU02327.1"/>
    <property type="molecule type" value="Genomic_DNA"/>
</dbReference>
<reference evidence="1 2" key="1">
    <citation type="submission" date="2018-10" db="EMBL/GenBank/DDBJ databases">
        <title>Histidinibacterium lentulum gen. nov., sp. nov., a marine bacterium from the culture broth of Picochlorum sp. 122.</title>
        <authorList>
            <person name="Wang G."/>
        </authorList>
    </citation>
    <scope>NUCLEOTIDE SEQUENCE [LARGE SCALE GENOMIC DNA]</scope>
    <source>
        <strain evidence="1 2">B17</strain>
    </source>
</reference>
<dbReference type="OrthoDB" id="9777193at2"/>
<comment type="caution">
    <text evidence="1">The sequence shown here is derived from an EMBL/GenBank/DDBJ whole genome shotgun (WGS) entry which is preliminary data.</text>
</comment>
<dbReference type="RefSeq" id="WP_123641843.1">
    <property type="nucleotide sequence ID" value="NZ_ML119084.1"/>
</dbReference>
<dbReference type="Proteomes" id="UP000268016">
    <property type="component" value="Unassembled WGS sequence"/>
</dbReference>
<proteinExistence type="predicted"/>
<dbReference type="SUPFAM" id="SSF100950">
    <property type="entry name" value="NagB/RpiA/CoA transferase-like"/>
    <property type="match status" value="1"/>
</dbReference>
<sequence length="299" mass="31481">MSSDGSSKLVGLPEAVRQNVRDGDLVFVGGFGQGVPFAIAREIARQGLSDLVLCRTGADILFDVLHASGCVKGAIFGWLGNPGIGISHVLRRAVADGSVEIEETSNFGLLLRLHAGALGIPFLPTRSLGLGEIANQAPGSHKPVLCPFTGEQMTAVSALTPDVAIVHAHRADKAGNVQLFGIAGDTLEGANAARRIVCTVEEIVDPAEIRRTADRTILPAARVAAVCHTPLGAHPSYMTGLYDRDDDAYMAFDELSRDVAQLRTFLEETIHACPDHASYVSRFVPTALRSGARGAGVPA</sequence>
<evidence type="ECO:0000313" key="1">
    <source>
        <dbReference type="EMBL" id="ROU02327.1"/>
    </source>
</evidence>
<dbReference type="PANTHER" id="PTHR43293:SF3">
    <property type="entry name" value="CHOLESTEROL RING-CLEAVING HYDROLASE IPDB SUBUNIT"/>
    <property type="match status" value="1"/>
</dbReference>
<keyword evidence="2" id="KW-1185">Reference proteome</keyword>
<dbReference type="PANTHER" id="PTHR43293">
    <property type="entry name" value="ACETATE COA-TRANSFERASE YDIF"/>
    <property type="match status" value="1"/>
</dbReference>
<dbReference type="GO" id="GO:0008410">
    <property type="term" value="F:CoA-transferase activity"/>
    <property type="evidence" value="ECO:0007669"/>
    <property type="project" value="InterPro"/>
</dbReference>
<evidence type="ECO:0000313" key="2">
    <source>
        <dbReference type="Proteomes" id="UP000268016"/>
    </source>
</evidence>
<dbReference type="Gene3D" id="3.30.30.40">
    <property type="match status" value="1"/>
</dbReference>
<accession>A0A3N2R4J5</accession>
<dbReference type="InterPro" id="IPR004165">
    <property type="entry name" value="CoA_trans_fam_I"/>
</dbReference>
<dbReference type="AlphaFoldDB" id="A0A3N2R4J5"/>
<name>A0A3N2R4J5_9RHOB</name>
<keyword evidence="1" id="KW-0808">Transferase</keyword>
<dbReference type="SMART" id="SM00882">
    <property type="entry name" value="CoA_trans"/>
    <property type="match status" value="1"/>
</dbReference>
<dbReference type="Gene3D" id="3.40.1080.10">
    <property type="entry name" value="Glutaconate Coenzyme A-transferase"/>
    <property type="match status" value="1"/>
</dbReference>
<dbReference type="Pfam" id="PF01144">
    <property type="entry name" value="CoA_trans"/>
    <property type="match status" value="1"/>
</dbReference>
<dbReference type="InterPro" id="IPR037171">
    <property type="entry name" value="NagB/RpiA_transferase-like"/>
</dbReference>
<organism evidence="1 2">
    <name type="scientific">Histidinibacterium lentulum</name>
    <dbReference type="NCBI Taxonomy" id="2480588"/>
    <lineage>
        <taxon>Bacteria</taxon>
        <taxon>Pseudomonadati</taxon>
        <taxon>Pseudomonadota</taxon>
        <taxon>Alphaproteobacteria</taxon>
        <taxon>Rhodobacterales</taxon>
        <taxon>Paracoccaceae</taxon>
        <taxon>Histidinibacterium</taxon>
    </lineage>
</organism>
<protein>
    <submittedName>
        <fullName evidence="1">CoA transferase subunit A</fullName>
    </submittedName>
</protein>
<gene>
    <name evidence="1" type="ORF">EAT49_08235</name>
</gene>